<organism evidence="1">
    <name type="scientific">uncultured Caudovirales phage</name>
    <dbReference type="NCBI Taxonomy" id="2100421"/>
    <lineage>
        <taxon>Viruses</taxon>
        <taxon>Duplodnaviria</taxon>
        <taxon>Heunggongvirae</taxon>
        <taxon>Uroviricota</taxon>
        <taxon>Caudoviricetes</taxon>
        <taxon>Peduoviridae</taxon>
        <taxon>Maltschvirus</taxon>
        <taxon>Maltschvirus maltsch</taxon>
    </lineage>
</organism>
<protein>
    <recommendedName>
        <fullName evidence="2">Uracil-DNA glycosylase-like</fullName>
    </recommendedName>
</protein>
<name>A0A6J5QIA8_9CAUD</name>
<dbReference type="EMBL" id="LR797022">
    <property type="protein sequence ID" value="CAB4182137.1"/>
    <property type="molecule type" value="Genomic_DNA"/>
</dbReference>
<gene>
    <name evidence="1" type="ORF">UFOVP1071_156</name>
</gene>
<dbReference type="InterPro" id="IPR036895">
    <property type="entry name" value="Uracil-DNA_glycosylase-like_sf"/>
</dbReference>
<evidence type="ECO:0008006" key="2">
    <source>
        <dbReference type="Google" id="ProtNLM"/>
    </source>
</evidence>
<sequence length="129" mass="14859">MVSVSRVLVVGMNPSSYPSPIDGKLKKNHTFDRLNKWFSFAGVNHFSFVNCSDKVGEIKYFDVDYPTLEGCLKYHTKVFALGGFASTVLKRLNKTHIMLPHPSPRNRKFNDPKYEPLVMEQLKKYMETL</sequence>
<proteinExistence type="predicted"/>
<dbReference type="SUPFAM" id="SSF52141">
    <property type="entry name" value="Uracil-DNA glycosylase-like"/>
    <property type="match status" value="1"/>
</dbReference>
<reference evidence="1" key="1">
    <citation type="submission" date="2020-05" db="EMBL/GenBank/DDBJ databases">
        <authorList>
            <person name="Chiriac C."/>
            <person name="Salcher M."/>
            <person name="Ghai R."/>
            <person name="Kavagutti S V."/>
        </authorList>
    </citation>
    <scope>NUCLEOTIDE SEQUENCE</scope>
</reference>
<accession>A0A6J5QIA8</accession>
<evidence type="ECO:0000313" key="1">
    <source>
        <dbReference type="EMBL" id="CAB4182137.1"/>
    </source>
</evidence>